<evidence type="ECO:0000256" key="6">
    <source>
        <dbReference type="ARBA" id="ARBA00023065"/>
    </source>
</evidence>
<keyword evidence="5" id="KW-0732">Signal</keyword>
<keyword evidence="9 10" id="KW-0998">Cell outer membrane</keyword>
<organism evidence="11 12">
    <name type="scientific">Fulvimarina uroteuthidis</name>
    <dbReference type="NCBI Taxonomy" id="3098149"/>
    <lineage>
        <taxon>Bacteria</taxon>
        <taxon>Pseudomonadati</taxon>
        <taxon>Pseudomonadota</taxon>
        <taxon>Alphaproteobacteria</taxon>
        <taxon>Hyphomicrobiales</taxon>
        <taxon>Aurantimonadaceae</taxon>
        <taxon>Fulvimarina</taxon>
    </lineage>
</organism>
<dbReference type="InterPro" id="IPR003684">
    <property type="entry name" value="Porin_alphabac"/>
</dbReference>
<comment type="function">
    <text evidence="10">Forms passive diffusion pores that allow small molecular weight hydrophilic materials across the outer membrane.</text>
</comment>
<evidence type="ECO:0000313" key="11">
    <source>
        <dbReference type="EMBL" id="MDY8109564.1"/>
    </source>
</evidence>
<accession>A0ABU5I2G8</accession>
<evidence type="ECO:0000256" key="2">
    <source>
        <dbReference type="ARBA" id="ARBA00022448"/>
    </source>
</evidence>
<reference evidence="11 12" key="1">
    <citation type="submission" date="2023-12" db="EMBL/GenBank/DDBJ databases">
        <title>Description of Novel Strain Fulvimarina sp. 2208YS6-2-32 isolated from Uroteuthis (Photololigo) edulis.</title>
        <authorList>
            <person name="Park J.-S."/>
        </authorList>
    </citation>
    <scope>NUCLEOTIDE SEQUENCE [LARGE SCALE GENOMIC DNA]</scope>
    <source>
        <strain evidence="11 12">2208YS6-2-32</strain>
    </source>
</reference>
<keyword evidence="6 10" id="KW-0406">Ion transport</keyword>
<evidence type="ECO:0000256" key="4">
    <source>
        <dbReference type="ARBA" id="ARBA00022692"/>
    </source>
</evidence>
<proteinExistence type="inferred from homology"/>
<sequence>MIVPMEEPAEYVRVCDVYGTGFHYIPGTETCLSINGYVRFKYAVAGPIEGDFGDNFLRNAEGDDYQAGSQVRVRLNFDAREETELGTLRAAARIQANNTFGAYSNDADYRMDYGFIQLGGLTMGYLDSLFTEDDGLLTDSDLPIGDIQTNRVSYTFAAAGLNATIGLEDDGSGDFAPNVVAKLGYTGGFGGFNLYGVYEESVGQGGGVFGSPAFTRGTAASSSRTGFIDVNGNGVFNPGIDTPVLTSTSATAASSTFGVLTDSDADAFVLKGNASLKDIIAADSELKFEGSYAFDPSNYSTIGLFNNASTVGNNTDPFFGDVPVEWMVGAGYAQAFGKLGVAVAGVYGETFDNFTFNTVAPFSLVNTGNADFYKLVGNVGYEITSNFDMLAEVSYTSLDNDGQNGFRDNEFDQTAGFVQFVRSF</sequence>
<dbReference type="EMBL" id="JAXLPB010000003">
    <property type="protein sequence ID" value="MDY8109564.1"/>
    <property type="molecule type" value="Genomic_DNA"/>
</dbReference>
<evidence type="ECO:0000256" key="10">
    <source>
        <dbReference type="RuleBase" id="RU364005"/>
    </source>
</evidence>
<keyword evidence="3 10" id="KW-1134">Transmembrane beta strand</keyword>
<name>A0ABU5I2G8_9HYPH</name>
<evidence type="ECO:0000256" key="8">
    <source>
        <dbReference type="ARBA" id="ARBA00023136"/>
    </source>
</evidence>
<protein>
    <recommendedName>
        <fullName evidence="10">Porin</fullName>
    </recommendedName>
</protein>
<gene>
    <name evidence="11" type="ORF">U0C82_10485</name>
</gene>
<keyword evidence="2 10" id="KW-0813">Transport</keyword>
<keyword evidence="8 10" id="KW-0472">Membrane</keyword>
<dbReference type="Pfam" id="PF02530">
    <property type="entry name" value="Porin_2"/>
    <property type="match status" value="1"/>
</dbReference>
<comment type="subcellular location">
    <subcellularLocation>
        <location evidence="10">Cell outer membrane</location>
        <topology evidence="10">Multi-pass membrane protein</topology>
    </subcellularLocation>
</comment>
<keyword evidence="7 10" id="KW-0626">Porin</keyword>
<evidence type="ECO:0000256" key="1">
    <source>
        <dbReference type="ARBA" id="ARBA00009521"/>
    </source>
</evidence>
<evidence type="ECO:0000256" key="9">
    <source>
        <dbReference type="ARBA" id="ARBA00023237"/>
    </source>
</evidence>
<evidence type="ECO:0000256" key="5">
    <source>
        <dbReference type="ARBA" id="ARBA00022729"/>
    </source>
</evidence>
<comment type="similarity">
    <text evidence="1 10">Belongs to the alphaproteobacteria porin family.</text>
</comment>
<keyword evidence="4 10" id="KW-0812">Transmembrane</keyword>
<evidence type="ECO:0000256" key="3">
    <source>
        <dbReference type="ARBA" id="ARBA00022452"/>
    </source>
</evidence>
<evidence type="ECO:0000313" key="12">
    <source>
        <dbReference type="Proteomes" id="UP001294412"/>
    </source>
</evidence>
<keyword evidence="12" id="KW-1185">Reference proteome</keyword>
<comment type="domain">
    <text evidence="10">Consists of 16-stranded beta-barrel sheets, with large surface-exposed loops, that form a transmembrane pore at the center of each barrel. The pore is partially ocluded by a peptide loop that folds into the pore lumen.</text>
</comment>
<evidence type="ECO:0000256" key="7">
    <source>
        <dbReference type="ARBA" id="ARBA00023114"/>
    </source>
</evidence>
<dbReference type="Proteomes" id="UP001294412">
    <property type="component" value="Unassembled WGS sequence"/>
</dbReference>
<comment type="caution">
    <text evidence="11">The sequence shown here is derived from an EMBL/GenBank/DDBJ whole genome shotgun (WGS) entry which is preliminary data.</text>
</comment>